<dbReference type="Proteomes" id="UP001291309">
    <property type="component" value="Unassembled WGS sequence"/>
</dbReference>
<dbReference type="SUPFAM" id="SSF53474">
    <property type="entry name" value="alpha/beta-Hydrolases"/>
    <property type="match status" value="1"/>
</dbReference>
<dbReference type="InterPro" id="IPR029058">
    <property type="entry name" value="AB_hydrolase_fold"/>
</dbReference>
<feature type="domain" description="AB hydrolase-1" evidence="1">
    <location>
        <begin position="53"/>
        <end position="295"/>
    </location>
</feature>
<dbReference type="EMBL" id="JAXIVS010000013">
    <property type="protein sequence ID" value="MDY7230961.1"/>
    <property type="molecule type" value="Genomic_DNA"/>
</dbReference>
<dbReference type="InterPro" id="IPR000073">
    <property type="entry name" value="AB_hydrolase_1"/>
</dbReference>
<dbReference type="PANTHER" id="PTHR43689:SF8">
    <property type="entry name" value="ALPHA_BETA-HYDROLASES SUPERFAMILY PROTEIN"/>
    <property type="match status" value="1"/>
</dbReference>
<name>A0ABU5HBW8_9BACT</name>
<dbReference type="PANTHER" id="PTHR43689">
    <property type="entry name" value="HYDROLASE"/>
    <property type="match status" value="1"/>
</dbReference>
<dbReference type="Pfam" id="PF00561">
    <property type="entry name" value="Abhydrolase_1"/>
    <property type="match status" value="1"/>
</dbReference>
<keyword evidence="2" id="KW-0378">Hydrolase</keyword>
<dbReference type="GO" id="GO:0016787">
    <property type="term" value="F:hydrolase activity"/>
    <property type="evidence" value="ECO:0007669"/>
    <property type="project" value="UniProtKB-KW"/>
</dbReference>
<evidence type="ECO:0000313" key="3">
    <source>
        <dbReference type="Proteomes" id="UP001291309"/>
    </source>
</evidence>
<evidence type="ECO:0000313" key="2">
    <source>
        <dbReference type="EMBL" id="MDY7230961.1"/>
    </source>
</evidence>
<dbReference type="Gene3D" id="3.40.50.1820">
    <property type="entry name" value="alpha/beta hydrolase"/>
    <property type="match status" value="1"/>
</dbReference>
<keyword evidence="3" id="KW-1185">Reference proteome</keyword>
<reference evidence="2 3" key="1">
    <citation type="submission" date="2023-12" db="EMBL/GenBank/DDBJ databases">
        <title>the genome sequence of Hyalangium sp. s54d21.</title>
        <authorList>
            <person name="Zhang X."/>
        </authorList>
    </citation>
    <scope>NUCLEOTIDE SEQUENCE [LARGE SCALE GENOMIC DNA]</scope>
    <source>
        <strain evidence="3">s54d21</strain>
    </source>
</reference>
<organism evidence="2 3">
    <name type="scientific">Hyalangium rubrum</name>
    <dbReference type="NCBI Taxonomy" id="3103134"/>
    <lineage>
        <taxon>Bacteria</taxon>
        <taxon>Pseudomonadati</taxon>
        <taxon>Myxococcota</taxon>
        <taxon>Myxococcia</taxon>
        <taxon>Myxococcales</taxon>
        <taxon>Cystobacterineae</taxon>
        <taxon>Archangiaceae</taxon>
        <taxon>Hyalangium</taxon>
    </lineage>
</organism>
<gene>
    <name evidence="2" type="ORF">SYV04_31525</name>
</gene>
<accession>A0ABU5HBW8</accession>
<evidence type="ECO:0000259" key="1">
    <source>
        <dbReference type="Pfam" id="PF00561"/>
    </source>
</evidence>
<comment type="caution">
    <text evidence="2">The sequence shown here is derived from an EMBL/GenBank/DDBJ whole genome shotgun (WGS) entry which is preliminary data.</text>
</comment>
<proteinExistence type="predicted"/>
<dbReference type="PRINTS" id="PR00111">
    <property type="entry name" value="ABHYDROLASE"/>
</dbReference>
<protein>
    <submittedName>
        <fullName evidence="2">Alpha/beta hydrolase</fullName>
    </submittedName>
</protein>
<sequence>MENTPLLDSAGGLDRALESAQAAYLNRCAPGHRTRRVRWSGGSTQAIELGDGPPLLLLHGGLGEALQWGPLLPSLARKYRVMAVDRPGHGLADPFDYRGVDLLAHSRRFLGDILDAEGLPSVPIVACSMGGLWAVDFALTHPERMIRLVLVAAPAGITRALPLQMRLGTLPGLKALVRSMMRRPTRDSSRAFWKQLLVAHPERLEDEFLDALTASQLRNAASWFTLIDRAFDVFGMKKELLLSARWKDLSVPTTFVWGEKDAWGAPEEGEAVAASNPRVRMVRIPDAGHAPWIDAPTLVFEAIEGALAST</sequence>
<dbReference type="RefSeq" id="WP_321549676.1">
    <property type="nucleotide sequence ID" value="NZ_JAXIVS010000013.1"/>
</dbReference>